<feature type="region of interest" description="Disordered" evidence="3">
    <location>
        <begin position="220"/>
        <end position="241"/>
    </location>
</feature>
<feature type="compositionally biased region" description="Pro residues" evidence="3">
    <location>
        <begin position="538"/>
        <end position="550"/>
    </location>
</feature>
<evidence type="ECO:0000256" key="3">
    <source>
        <dbReference type="SAM" id="MobiDB-lite"/>
    </source>
</evidence>
<dbReference type="PROSITE" id="PS50004">
    <property type="entry name" value="C2"/>
    <property type="match status" value="2"/>
</dbReference>
<feature type="domain" description="C2" evidence="4">
    <location>
        <begin position="170"/>
        <end position="297"/>
    </location>
</feature>
<gene>
    <name evidence="5" type="ORF">KFE25_012808</name>
</gene>
<evidence type="ECO:0000259" key="4">
    <source>
        <dbReference type="PROSITE" id="PS50004"/>
    </source>
</evidence>
<feature type="compositionally biased region" description="Pro residues" evidence="3">
    <location>
        <begin position="508"/>
        <end position="517"/>
    </location>
</feature>
<evidence type="ECO:0000256" key="1">
    <source>
        <dbReference type="ARBA" id="ARBA00022723"/>
    </source>
</evidence>
<dbReference type="SUPFAM" id="SSF49562">
    <property type="entry name" value="C2 domain (Calcium/lipid-binding domain, CaLB)"/>
    <property type="match status" value="2"/>
</dbReference>
<feature type="compositionally biased region" description="Low complexity" evidence="3">
    <location>
        <begin position="518"/>
        <end position="537"/>
    </location>
</feature>
<dbReference type="Gene3D" id="2.60.40.150">
    <property type="entry name" value="C2 domain"/>
    <property type="match status" value="2"/>
</dbReference>
<dbReference type="GO" id="GO:0046872">
    <property type="term" value="F:metal ion binding"/>
    <property type="evidence" value="ECO:0007669"/>
    <property type="project" value="UniProtKB-KW"/>
</dbReference>
<evidence type="ECO:0000313" key="6">
    <source>
        <dbReference type="Proteomes" id="UP000751190"/>
    </source>
</evidence>
<keyword evidence="1" id="KW-0479">Metal-binding</keyword>
<keyword evidence="2" id="KW-0106">Calcium</keyword>
<dbReference type="InterPro" id="IPR000008">
    <property type="entry name" value="C2_dom"/>
</dbReference>
<dbReference type="EMBL" id="JAGTXO010000040">
    <property type="protein sequence ID" value="KAG8459473.1"/>
    <property type="molecule type" value="Genomic_DNA"/>
</dbReference>
<name>A0A8J6C9I8_DIALT</name>
<comment type="caution">
    <text evidence="5">The sequence shown here is derived from an EMBL/GenBank/DDBJ whole genome shotgun (WGS) entry which is preliminary data.</text>
</comment>
<evidence type="ECO:0000256" key="2">
    <source>
        <dbReference type="ARBA" id="ARBA00022837"/>
    </source>
</evidence>
<dbReference type="Pfam" id="PF00168">
    <property type="entry name" value="C2"/>
    <property type="match status" value="2"/>
</dbReference>
<dbReference type="PANTHER" id="PTHR45911">
    <property type="entry name" value="C2 DOMAIN-CONTAINING PROTEIN"/>
    <property type="match status" value="1"/>
</dbReference>
<feature type="region of interest" description="Disordered" evidence="3">
    <location>
        <begin position="20"/>
        <end position="43"/>
    </location>
</feature>
<dbReference type="InterPro" id="IPR035892">
    <property type="entry name" value="C2_domain_sf"/>
</dbReference>
<dbReference type="OrthoDB" id="73919at2759"/>
<dbReference type="AlphaFoldDB" id="A0A8J6C9I8"/>
<sequence>MAQFSNARMGVQRAARFASSAGGSTAVTPSGGRAAGGEHAVAPDWRAPSTAAFDALREENAFLATELLHARRALQGAHAEMAALKLAYEERLSPPVLTLAELKTALERSQQLGAGGAAWRAQTAAGSASSAGAAGAAGGTHHYHGPVHFHFHAESFDGLLSSTAPAHHAAPAPAHTDAHALGAHATGLKATALVVGPISCARLKNRDRKGRSDPFVRVRAASRGAGGAGAAASVETARKDDTLDPAWDETLRLELPVGAERVLVEVWDWDTRSNEALGHVELSLADRPSGRAETFKLVGNAQEVDANSTITLSWEWERKPAGARAPATPAQRRAASIAEPGALRALPSAAHGAHAGAPLVLVVGPISCARLKNRDRKGRSDPFVRVRAASRGAGGAGAAASVETARKDDTLDPAWDETLRLELPVGAERVLVEVWDWDTRSNEALGHVELSLADRPSGRAETFKLVGNAQEVDANSTITLSWRAEPAPRAQPEGRAGRGPHGSLAPAPGLPAPPAPPQQLQQQARQAAHGQAHAQPPSSAPWPQSAPPHAPHGRAAVPREDGGEPWSQPPPPPPY</sequence>
<feature type="region of interest" description="Disordered" evidence="3">
    <location>
        <begin position="477"/>
        <end position="575"/>
    </location>
</feature>
<protein>
    <recommendedName>
        <fullName evidence="4">C2 domain-containing protein</fullName>
    </recommendedName>
</protein>
<feature type="domain" description="C2" evidence="4">
    <location>
        <begin position="339"/>
        <end position="465"/>
    </location>
</feature>
<dbReference type="CDD" id="cd00030">
    <property type="entry name" value="C2"/>
    <property type="match status" value="2"/>
</dbReference>
<proteinExistence type="predicted"/>
<reference evidence="5" key="1">
    <citation type="submission" date="2021-05" db="EMBL/GenBank/DDBJ databases">
        <title>The genome of the haptophyte Pavlova lutheri (Diacronema luteri, Pavlovales) - a model for lipid biosynthesis in eukaryotic algae.</title>
        <authorList>
            <person name="Hulatt C.J."/>
            <person name="Posewitz M.C."/>
        </authorList>
    </citation>
    <scope>NUCLEOTIDE SEQUENCE</scope>
    <source>
        <strain evidence="5">NIVA-4/92</strain>
    </source>
</reference>
<organism evidence="5 6">
    <name type="scientific">Diacronema lutheri</name>
    <name type="common">Unicellular marine alga</name>
    <name type="synonym">Monochrysis lutheri</name>
    <dbReference type="NCBI Taxonomy" id="2081491"/>
    <lineage>
        <taxon>Eukaryota</taxon>
        <taxon>Haptista</taxon>
        <taxon>Haptophyta</taxon>
        <taxon>Pavlovophyceae</taxon>
        <taxon>Pavlovales</taxon>
        <taxon>Pavlovaceae</taxon>
        <taxon>Diacronema</taxon>
    </lineage>
</organism>
<keyword evidence="6" id="KW-1185">Reference proteome</keyword>
<dbReference type="Proteomes" id="UP000751190">
    <property type="component" value="Unassembled WGS sequence"/>
</dbReference>
<accession>A0A8J6C9I8</accession>
<evidence type="ECO:0000313" key="5">
    <source>
        <dbReference type="EMBL" id="KAG8459473.1"/>
    </source>
</evidence>
<dbReference type="SMART" id="SM00239">
    <property type="entry name" value="C2"/>
    <property type="match status" value="2"/>
</dbReference>